<feature type="compositionally biased region" description="Basic residues" evidence="1">
    <location>
        <begin position="167"/>
        <end position="184"/>
    </location>
</feature>
<evidence type="ECO:0000313" key="2">
    <source>
        <dbReference type="EMBL" id="ONM41222.1"/>
    </source>
</evidence>
<dbReference type="EMBL" id="CM007649">
    <property type="protein sequence ID" value="ONM41222.1"/>
    <property type="molecule type" value="Genomic_DNA"/>
</dbReference>
<proteinExistence type="predicted"/>
<dbReference type="AlphaFoldDB" id="A0A1D6NLY7"/>
<feature type="region of interest" description="Disordered" evidence="1">
    <location>
        <begin position="73"/>
        <end position="126"/>
    </location>
</feature>
<protein>
    <submittedName>
        <fullName evidence="2">OSJNBb0091E11.19-like protein</fullName>
    </submittedName>
</protein>
<sequence length="278" mass="29746">MLLVVPQGAHAVDPAAPGRGARRLLRHHVQRGADVRAGGAAAAERVGEPRVGRAADADHLRQQRLGLVRLGIQGEDGRGDAGHPQPGRGGGPGLRPAHRRRRHPCAVPARARQAGGGKQPAQERRVRGGPLLPARRVLGRARPAQHRGRPLAAPRLDDRLVQGRQVRGRRALRRAPGRARRRAGGRPGERARAGGPHRAWVDLPPRSSACARRSPRAASCSSCKRCFHVHYARTDRASDGVIRLVCVFWFGVCVRGIRVPCAPCGCGCSGVALGVFLL</sequence>
<organism evidence="2">
    <name type="scientific">Zea mays</name>
    <name type="common">Maize</name>
    <dbReference type="NCBI Taxonomy" id="4577"/>
    <lineage>
        <taxon>Eukaryota</taxon>
        <taxon>Viridiplantae</taxon>
        <taxon>Streptophyta</taxon>
        <taxon>Embryophyta</taxon>
        <taxon>Tracheophyta</taxon>
        <taxon>Spermatophyta</taxon>
        <taxon>Magnoliopsida</taxon>
        <taxon>Liliopsida</taxon>
        <taxon>Poales</taxon>
        <taxon>Poaceae</taxon>
        <taxon>PACMAD clade</taxon>
        <taxon>Panicoideae</taxon>
        <taxon>Andropogonodae</taxon>
        <taxon>Andropogoneae</taxon>
        <taxon>Tripsacinae</taxon>
        <taxon>Zea</taxon>
    </lineage>
</organism>
<reference evidence="2" key="1">
    <citation type="submission" date="2015-12" db="EMBL/GenBank/DDBJ databases">
        <title>Update maize B73 reference genome by single molecule sequencing technologies.</title>
        <authorList>
            <consortium name="Maize Genome Sequencing Project"/>
            <person name="Ware D."/>
        </authorList>
    </citation>
    <scope>NUCLEOTIDE SEQUENCE [LARGE SCALE GENOMIC DNA]</scope>
    <source>
        <tissue evidence="2">Seedling</tissue>
    </source>
</reference>
<name>A0A1D6NLY7_MAIZE</name>
<feature type="region of interest" description="Disordered" evidence="1">
    <location>
        <begin position="167"/>
        <end position="198"/>
    </location>
</feature>
<evidence type="ECO:0000256" key="1">
    <source>
        <dbReference type="SAM" id="MobiDB-lite"/>
    </source>
</evidence>
<gene>
    <name evidence="2" type="ORF">ZEAMMB73_Zm00001d044455</name>
</gene>
<accession>A0A1D6NLY7</accession>